<dbReference type="AlphaFoldDB" id="A0AAD3SSZ2"/>
<proteinExistence type="predicted"/>
<organism evidence="1 2">
    <name type="scientific">Nepenthes gracilis</name>
    <name type="common">Slender pitcher plant</name>
    <dbReference type="NCBI Taxonomy" id="150966"/>
    <lineage>
        <taxon>Eukaryota</taxon>
        <taxon>Viridiplantae</taxon>
        <taxon>Streptophyta</taxon>
        <taxon>Embryophyta</taxon>
        <taxon>Tracheophyta</taxon>
        <taxon>Spermatophyta</taxon>
        <taxon>Magnoliopsida</taxon>
        <taxon>eudicotyledons</taxon>
        <taxon>Gunneridae</taxon>
        <taxon>Pentapetalae</taxon>
        <taxon>Caryophyllales</taxon>
        <taxon>Nepenthaceae</taxon>
        <taxon>Nepenthes</taxon>
    </lineage>
</organism>
<dbReference type="Proteomes" id="UP001279734">
    <property type="component" value="Unassembled WGS sequence"/>
</dbReference>
<accession>A0AAD3SSZ2</accession>
<name>A0AAD3SSZ2_NEPGR</name>
<gene>
    <name evidence="1" type="ORF">Nepgr_017962</name>
</gene>
<reference evidence="1" key="1">
    <citation type="submission" date="2023-05" db="EMBL/GenBank/DDBJ databases">
        <title>Nepenthes gracilis genome sequencing.</title>
        <authorList>
            <person name="Fukushima K."/>
        </authorList>
    </citation>
    <scope>NUCLEOTIDE SEQUENCE</scope>
    <source>
        <strain evidence="1">SING2019-196</strain>
    </source>
</reference>
<sequence>MFALSSDTFLPLPISRSTHVTYKLDSPTISKQSSLMDLNDLLTQRSQISMENEVVPLFFEQLLNDETRRLSVHSKGALHKDVSSNFGEPNLIEEMRSLPVIPVASMASVALSPSDGKVELLHASQMVDGSSIQNVVSVEHQIKGDEACSLKGSSVDISDRLAPVKDRKKTIHSSYDVESTIVEKGIEDYDAAADAIAGHKTTARVESRDPSCSFVEKILPLATKPSLKFFGGSWGFCRPSPKCCIGSDVNYSNSFAVLLEGAEELCQLVGSDILDLDADQRGRTSETMESDVVAPMALIPEQHSMCDPIPFSPSNLGILALQSGKVDDAQMMGTDGVSKDKAAQVLPASLLSSLVDRHADEEPKEGVVVIDNSADVVDHGDMLV</sequence>
<keyword evidence="2" id="KW-1185">Reference proteome</keyword>
<dbReference type="EMBL" id="BSYO01000016">
    <property type="protein sequence ID" value="GMH16121.1"/>
    <property type="molecule type" value="Genomic_DNA"/>
</dbReference>
<evidence type="ECO:0000313" key="2">
    <source>
        <dbReference type="Proteomes" id="UP001279734"/>
    </source>
</evidence>
<evidence type="ECO:0000313" key="1">
    <source>
        <dbReference type="EMBL" id="GMH16121.1"/>
    </source>
</evidence>
<protein>
    <submittedName>
        <fullName evidence="1">Uncharacterized protein</fullName>
    </submittedName>
</protein>
<comment type="caution">
    <text evidence="1">The sequence shown here is derived from an EMBL/GenBank/DDBJ whole genome shotgun (WGS) entry which is preliminary data.</text>
</comment>